<reference evidence="4 5" key="1">
    <citation type="journal article" date="2020" name="Int. J. Syst. Evol. Microbiol.">
        <title>Reclassification of Streptomyces castelarensis and Streptomyces sporoclivatus as later heterotypic synonyms of Streptomyces antimycoticus.</title>
        <authorList>
            <person name="Komaki H."/>
            <person name="Tamura T."/>
        </authorList>
    </citation>
    <scope>NUCLEOTIDE SEQUENCE [LARGE SCALE GENOMIC DNA]</scope>
    <source>
        <strain evidence="4 5">NBRC 100767</strain>
    </source>
</reference>
<dbReference type="InterPro" id="IPR009057">
    <property type="entry name" value="Homeodomain-like_sf"/>
</dbReference>
<sequence>MDYRERVNRAKVLLETTDHGTTDKAAMVGFGPAETLCRNFRKNVGVTTVNYRAQYRAENTGAR</sequence>
<dbReference type="InterPro" id="IPR018060">
    <property type="entry name" value="HTH_AraC"/>
</dbReference>
<evidence type="ECO:0000259" key="3">
    <source>
        <dbReference type="PROSITE" id="PS01124"/>
    </source>
</evidence>
<proteinExistence type="predicted"/>
<keyword evidence="1" id="KW-0805">Transcription regulation</keyword>
<dbReference type="PROSITE" id="PS01124">
    <property type="entry name" value="HTH_ARAC_FAMILY_2"/>
    <property type="match status" value="1"/>
</dbReference>
<evidence type="ECO:0000256" key="2">
    <source>
        <dbReference type="ARBA" id="ARBA00023163"/>
    </source>
</evidence>
<dbReference type="Gene3D" id="1.10.10.60">
    <property type="entry name" value="Homeodomain-like"/>
    <property type="match status" value="1"/>
</dbReference>
<dbReference type="EMBL" id="AP019620">
    <property type="protein sequence ID" value="BBJ37689.1"/>
    <property type="molecule type" value="Genomic_DNA"/>
</dbReference>
<dbReference type="SUPFAM" id="SSF46689">
    <property type="entry name" value="Homeodomain-like"/>
    <property type="match status" value="1"/>
</dbReference>
<dbReference type="GO" id="GO:0003700">
    <property type="term" value="F:DNA-binding transcription factor activity"/>
    <property type="evidence" value="ECO:0007669"/>
    <property type="project" value="InterPro"/>
</dbReference>
<evidence type="ECO:0000256" key="1">
    <source>
        <dbReference type="ARBA" id="ARBA00023015"/>
    </source>
</evidence>
<organism evidence="4 5">
    <name type="scientific">Streptomyces antimycoticus</name>
    <dbReference type="NCBI Taxonomy" id="68175"/>
    <lineage>
        <taxon>Bacteria</taxon>
        <taxon>Bacillati</taxon>
        <taxon>Actinomycetota</taxon>
        <taxon>Actinomycetes</taxon>
        <taxon>Kitasatosporales</taxon>
        <taxon>Streptomycetaceae</taxon>
        <taxon>Streptomyces</taxon>
        <taxon>Streptomyces violaceusniger group</taxon>
    </lineage>
</organism>
<protein>
    <recommendedName>
        <fullName evidence="3">HTH araC/xylS-type domain-containing protein</fullName>
    </recommendedName>
</protein>
<evidence type="ECO:0000313" key="5">
    <source>
        <dbReference type="Proteomes" id="UP000463951"/>
    </source>
</evidence>
<accession>A0A499UKQ4</accession>
<gene>
    <name evidence="4" type="ORF">SSPO_004070</name>
</gene>
<dbReference type="GO" id="GO:0043565">
    <property type="term" value="F:sequence-specific DNA binding"/>
    <property type="evidence" value="ECO:0007669"/>
    <property type="project" value="InterPro"/>
</dbReference>
<dbReference type="AlphaFoldDB" id="A0A499UKQ4"/>
<name>A0A499UKQ4_9ACTN</name>
<dbReference type="Proteomes" id="UP000463951">
    <property type="component" value="Chromosome"/>
</dbReference>
<keyword evidence="2" id="KW-0804">Transcription</keyword>
<evidence type="ECO:0000313" key="4">
    <source>
        <dbReference type="EMBL" id="BBJ37689.1"/>
    </source>
</evidence>
<feature type="domain" description="HTH araC/xylS-type" evidence="3">
    <location>
        <begin position="1"/>
        <end position="54"/>
    </location>
</feature>